<keyword evidence="14" id="KW-1185">Reference proteome</keyword>
<evidence type="ECO:0000256" key="2">
    <source>
        <dbReference type="ARBA" id="ARBA00022448"/>
    </source>
</evidence>
<feature type="domain" description="TonB-dependent receptor-like beta-barrel" evidence="11">
    <location>
        <begin position="443"/>
        <end position="884"/>
    </location>
</feature>
<dbReference type="SUPFAM" id="SSF56935">
    <property type="entry name" value="Porins"/>
    <property type="match status" value="1"/>
</dbReference>
<evidence type="ECO:0000256" key="3">
    <source>
        <dbReference type="ARBA" id="ARBA00022452"/>
    </source>
</evidence>
<feature type="signal peptide" evidence="10">
    <location>
        <begin position="1"/>
        <end position="26"/>
    </location>
</feature>
<keyword evidence="3 8" id="KW-1134">Transmembrane beta strand</keyword>
<dbReference type="InterPro" id="IPR039426">
    <property type="entry name" value="TonB-dep_rcpt-like"/>
</dbReference>
<dbReference type="EMBL" id="QDKQ01000057">
    <property type="protein sequence ID" value="PVM85883.1"/>
    <property type="molecule type" value="Genomic_DNA"/>
</dbReference>
<dbReference type="InterPro" id="IPR010104">
    <property type="entry name" value="TonB_rcpt_bac"/>
</dbReference>
<evidence type="ECO:0000256" key="9">
    <source>
        <dbReference type="RuleBase" id="RU003357"/>
    </source>
</evidence>
<evidence type="ECO:0000313" key="14">
    <source>
        <dbReference type="Proteomes" id="UP000245073"/>
    </source>
</evidence>
<dbReference type="InterPro" id="IPR036942">
    <property type="entry name" value="Beta-barrel_TonB_sf"/>
</dbReference>
<evidence type="ECO:0000259" key="12">
    <source>
        <dbReference type="Pfam" id="PF07715"/>
    </source>
</evidence>
<dbReference type="OrthoDB" id="5476657at2"/>
<protein>
    <submittedName>
        <fullName evidence="13">TonB-dependent receptor</fullName>
    </submittedName>
</protein>
<dbReference type="RefSeq" id="WP_109102032.1">
    <property type="nucleotide sequence ID" value="NZ_QDKQ01000057.1"/>
</dbReference>
<evidence type="ECO:0000256" key="5">
    <source>
        <dbReference type="ARBA" id="ARBA00023077"/>
    </source>
</evidence>
<dbReference type="Pfam" id="PF00593">
    <property type="entry name" value="TonB_dep_Rec_b-barrel"/>
    <property type="match status" value="1"/>
</dbReference>
<proteinExistence type="inferred from homology"/>
<dbReference type="Pfam" id="PF07715">
    <property type="entry name" value="Plug"/>
    <property type="match status" value="1"/>
</dbReference>
<dbReference type="PANTHER" id="PTHR40980">
    <property type="entry name" value="PLUG DOMAIN-CONTAINING PROTEIN"/>
    <property type="match status" value="1"/>
</dbReference>
<evidence type="ECO:0000259" key="11">
    <source>
        <dbReference type="Pfam" id="PF00593"/>
    </source>
</evidence>
<evidence type="ECO:0000256" key="6">
    <source>
        <dbReference type="ARBA" id="ARBA00023136"/>
    </source>
</evidence>
<keyword evidence="4 8" id="KW-0812">Transmembrane</keyword>
<keyword evidence="6 8" id="KW-0472">Membrane</keyword>
<dbReference type="InterPro" id="IPR037066">
    <property type="entry name" value="Plug_dom_sf"/>
</dbReference>
<dbReference type="Proteomes" id="UP000245073">
    <property type="component" value="Unassembled WGS sequence"/>
</dbReference>
<keyword evidence="13" id="KW-0675">Receptor</keyword>
<sequence>MKSIHKAVLTASASLLAVLVAAPAMAQETSTSVEEVVVTGIRASLQQSIQSKRNADAIVDVVTAEDVGKFPSSNVAEALTIVPGVTVDRQFGQGEKVSILGTDPALNRTLLNGQTVASADWFILDQPGRTFNYALLAPQIVGKVEVYKSPEARIDEGSIGGTVIVNTRKPLDLKPLTLQGSLSYLYNDRSKKSDPQVSFLGSWKNADQTFGIAVSAQHAKDQLRRDGIESYGTIPASYYNGGNPENPVSSITNGNCTGACATTLAANPNARGVNSLSVSYFEQERVRDSYTAAVQWRPTDALELNFDWLKIKATYDNTNQSLFAFQGNTWNSLGALTDIVITDNVIRKASFKNALSVLDVQYREAELNSDTYHFNGKWTGDGFDVAGDLGYSKADGGTTRQLYGEFLNWADYTVDFTGTPGAPGVLTYTNPAANGNPLADASKFSFDGGWGAGDPSVPGAPGYNSGWGGNIVSKPTTDKETYGQLDFGKDFEGVIKRVQFGYKYRKHETTQAMSGVTVAVYGNPASASQFSPSIVPSNYLKGFDGVTDQMGSRFKIDGKALADYIDRGGYLRPWQAKPVPTVFGNAEFTAQNWGIEETINALYGQANFQADNVRGNFGLRYVKTESDSGGYTCVNQTATGCGTTAADWAWEVKSKKYEDFLPSLNVIVDVQEDLVFRFAAAQVISRPNYADMSNYFWLSDQILTGGGGNPDLNPYKSSNVNASLEWYFAPEAILSAEVFHKDISNYILQQTVAEQHFNQARNAVTTYQISRPTNAGSATVKGLAVAYQQTFGMGFGLLANYTYADGEADGGAPLPYNSKHQINVSPFYEHGPFSARVTYNWRSKYFTGLDRGDQMFVRAFKGLDATAGYAFSENVNLSVSAQNLLDSEYYAYANTTMLPRGVYRTGRKLQATLNVAF</sequence>
<name>A0A2T9JQB1_9CAUL</name>
<organism evidence="13 14">
    <name type="scientific">Caulobacter endophyticus</name>
    <dbReference type="NCBI Taxonomy" id="2172652"/>
    <lineage>
        <taxon>Bacteria</taxon>
        <taxon>Pseudomonadati</taxon>
        <taxon>Pseudomonadota</taxon>
        <taxon>Alphaproteobacteria</taxon>
        <taxon>Caulobacterales</taxon>
        <taxon>Caulobacteraceae</taxon>
        <taxon>Caulobacter</taxon>
    </lineage>
</organism>
<dbReference type="Gene3D" id="2.40.170.20">
    <property type="entry name" value="TonB-dependent receptor, beta-barrel domain"/>
    <property type="match status" value="1"/>
</dbReference>
<evidence type="ECO:0000256" key="10">
    <source>
        <dbReference type="SAM" id="SignalP"/>
    </source>
</evidence>
<dbReference type="AlphaFoldDB" id="A0A2T9JQB1"/>
<dbReference type="NCBIfam" id="TIGR01782">
    <property type="entry name" value="TonB-Xanth-Caul"/>
    <property type="match status" value="1"/>
</dbReference>
<dbReference type="GO" id="GO:0009279">
    <property type="term" value="C:cell outer membrane"/>
    <property type="evidence" value="ECO:0007669"/>
    <property type="project" value="UniProtKB-SubCell"/>
</dbReference>
<dbReference type="PROSITE" id="PS52016">
    <property type="entry name" value="TONB_DEPENDENT_REC_3"/>
    <property type="match status" value="1"/>
</dbReference>
<evidence type="ECO:0000256" key="8">
    <source>
        <dbReference type="PROSITE-ProRule" id="PRU01360"/>
    </source>
</evidence>
<gene>
    <name evidence="13" type="ORF">DDF67_16950</name>
</gene>
<dbReference type="InterPro" id="IPR000531">
    <property type="entry name" value="Beta-barrel_TonB"/>
</dbReference>
<dbReference type="Gene3D" id="2.170.130.10">
    <property type="entry name" value="TonB-dependent receptor, plug domain"/>
    <property type="match status" value="1"/>
</dbReference>
<feature type="chain" id="PRO_5015581269" evidence="10">
    <location>
        <begin position="27"/>
        <end position="917"/>
    </location>
</feature>
<keyword evidence="10" id="KW-0732">Signal</keyword>
<feature type="domain" description="TonB-dependent receptor plug" evidence="12">
    <location>
        <begin position="52"/>
        <end position="162"/>
    </location>
</feature>
<comment type="similarity">
    <text evidence="8 9">Belongs to the TonB-dependent receptor family.</text>
</comment>
<keyword evidence="7 8" id="KW-0998">Cell outer membrane</keyword>
<evidence type="ECO:0000256" key="4">
    <source>
        <dbReference type="ARBA" id="ARBA00022692"/>
    </source>
</evidence>
<keyword evidence="2 8" id="KW-0813">Transport</keyword>
<dbReference type="InterPro" id="IPR012910">
    <property type="entry name" value="Plug_dom"/>
</dbReference>
<dbReference type="CDD" id="cd01347">
    <property type="entry name" value="ligand_gated_channel"/>
    <property type="match status" value="1"/>
</dbReference>
<dbReference type="PANTHER" id="PTHR40980:SF3">
    <property type="entry name" value="TONB-DEPENDENT RECEPTOR-LIKE BETA-BARREL DOMAIN-CONTAINING PROTEIN"/>
    <property type="match status" value="1"/>
</dbReference>
<comment type="subcellular location">
    <subcellularLocation>
        <location evidence="1 8">Cell outer membrane</location>
        <topology evidence="1 8">Multi-pass membrane protein</topology>
    </subcellularLocation>
</comment>
<reference evidence="13 14" key="1">
    <citation type="submission" date="2018-04" db="EMBL/GenBank/DDBJ databases">
        <title>The genome sequence of Caulobacter sp. 744.</title>
        <authorList>
            <person name="Gao J."/>
            <person name="Sun J."/>
        </authorList>
    </citation>
    <scope>NUCLEOTIDE SEQUENCE [LARGE SCALE GENOMIC DNA]</scope>
    <source>
        <strain evidence="13 14">774</strain>
    </source>
</reference>
<accession>A0A2T9JQB1</accession>
<evidence type="ECO:0000256" key="7">
    <source>
        <dbReference type="ARBA" id="ARBA00023237"/>
    </source>
</evidence>
<keyword evidence="5 9" id="KW-0798">TonB box</keyword>
<comment type="caution">
    <text evidence="13">The sequence shown here is derived from an EMBL/GenBank/DDBJ whole genome shotgun (WGS) entry which is preliminary data.</text>
</comment>
<evidence type="ECO:0000256" key="1">
    <source>
        <dbReference type="ARBA" id="ARBA00004571"/>
    </source>
</evidence>
<evidence type="ECO:0000313" key="13">
    <source>
        <dbReference type="EMBL" id="PVM85883.1"/>
    </source>
</evidence>